<dbReference type="PROSITE" id="PS00056">
    <property type="entry name" value="RIBOSOMAL_S17"/>
    <property type="match status" value="1"/>
</dbReference>
<dbReference type="InterPro" id="IPR000266">
    <property type="entry name" value="Ribosomal_uS17"/>
</dbReference>
<proteinExistence type="inferred from homology"/>
<evidence type="ECO:0000256" key="1">
    <source>
        <dbReference type="ARBA" id="ARBA00010254"/>
    </source>
</evidence>
<gene>
    <name evidence="6" type="primary">rpsQ</name>
    <name evidence="8" type="ORF">CSA25_03520</name>
</gene>
<evidence type="ECO:0000256" key="7">
    <source>
        <dbReference type="RuleBase" id="RU003872"/>
    </source>
</evidence>
<sequence>METTKKNKKELIGLIVSDKMDKSVVVRVERFVQHKVYKKYIKRYKKYHAHDEQNECRIGDEVKIIETRPLSKHKRFRVTEIVKKAV</sequence>
<dbReference type="GO" id="GO:0006412">
    <property type="term" value="P:translation"/>
    <property type="evidence" value="ECO:0007669"/>
    <property type="project" value="UniProtKB-UniRule"/>
</dbReference>
<evidence type="ECO:0000256" key="3">
    <source>
        <dbReference type="ARBA" id="ARBA00022884"/>
    </source>
</evidence>
<dbReference type="CDD" id="cd00364">
    <property type="entry name" value="Ribosomal_uS17"/>
    <property type="match status" value="1"/>
</dbReference>
<keyword evidence="2 6" id="KW-0699">rRNA-binding</keyword>
<comment type="caution">
    <text evidence="8">The sequence shown here is derived from an EMBL/GenBank/DDBJ whole genome shotgun (WGS) entry which is preliminary data.</text>
</comment>
<organism evidence="8 9">
    <name type="scientific">Desulfobacter postgatei</name>
    <dbReference type="NCBI Taxonomy" id="2293"/>
    <lineage>
        <taxon>Bacteria</taxon>
        <taxon>Pseudomonadati</taxon>
        <taxon>Thermodesulfobacteriota</taxon>
        <taxon>Desulfobacteria</taxon>
        <taxon>Desulfobacterales</taxon>
        <taxon>Desulfobacteraceae</taxon>
        <taxon>Desulfobacter</taxon>
    </lineage>
</organism>
<dbReference type="PANTHER" id="PTHR10744:SF1">
    <property type="entry name" value="SMALL RIBOSOMAL SUBUNIT PROTEIN US17M"/>
    <property type="match status" value="1"/>
</dbReference>
<comment type="similarity">
    <text evidence="1 6 7">Belongs to the universal ribosomal protein uS17 family.</text>
</comment>
<dbReference type="EMBL" id="PDTI01000030">
    <property type="protein sequence ID" value="PIE62770.1"/>
    <property type="molecule type" value="Genomic_DNA"/>
</dbReference>
<evidence type="ECO:0000313" key="9">
    <source>
        <dbReference type="Proteomes" id="UP000231203"/>
    </source>
</evidence>
<keyword evidence="4 6" id="KW-0689">Ribosomal protein</keyword>
<comment type="function">
    <text evidence="6">One of the primary rRNA binding proteins, it binds specifically to the 5'-end of 16S ribosomal RNA.</text>
</comment>
<dbReference type="Gene3D" id="2.40.50.140">
    <property type="entry name" value="Nucleic acid-binding proteins"/>
    <property type="match status" value="1"/>
</dbReference>
<accession>A0A2G6MS59</accession>
<dbReference type="GO" id="GO:0003735">
    <property type="term" value="F:structural constituent of ribosome"/>
    <property type="evidence" value="ECO:0007669"/>
    <property type="project" value="UniProtKB-UniRule"/>
</dbReference>
<reference evidence="8 9" key="1">
    <citation type="submission" date="2017-10" db="EMBL/GenBank/DDBJ databases">
        <title>Novel microbial diversity and functional potential in the marine mammal oral microbiome.</title>
        <authorList>
            <person name="Dudek N.K."/>
            <person name="Sun C.L."/>
            <person name="Burstein D."/>
            <person name="Kantor R.S."/>
            <person name="Aliaga Goltsman D.S."/>
            <person name="Bik E.M."/>
            <person name="Thomas B.C."/>
            <person name="Banfield J.F."/>
            <person name="Relman D.A."/>
        </authorList>
    </citation>
    <scope>NUCLEOTIDE SEQUENCE [LARGE SCALE GENOMIC DNA]</scope>
    <source>
        <strain evidence="8">DOLJORAL78_47_202</strain>
    </source>
</reference>
<evidence type="ECO:0000256" key="6">
    <source>
        <dbReference type="HAMAP-Rule" id="MF_01345"/>
    </source>
</evidence>
<dbReference type="AlphaFoldDB" id="A0A2G6MS59"/>
<dbReference type="Pfam" id="PF00366">
    <property type="entry name" value="Ribosomal_S17"/>
    <property type="match status" value="1"/>
</dbReference>
<keyword evidence="5 6" id="KW-0687">Ribonucleoprotein</keyword>
<keyword evidence="3 6" id="KW-0694">RNA-binding</keyword>
<name>A0A2G6MS59_9BACT</name>
<evidence type="ECO:0000256" key="5">
    <source>
        <dbReference type="ARBA" id="ARBA00023274"/>
    </source>
</evidence>
<dbReference type="SUPFAM" id="SSF50249">
    <property type="entry name" value="Nucleic acid-binding proteins"/>
    <property type="match status" value="1"/>
</dbReference>
<dbReference type="NCBIfam" id="TIGR03635">
    <property type="entry name" value="uS17_bact"/>
    <property type="match status" value="1"/>
</dbReference>
<dbReference type="HAMAP" id="MF_01345_B">
    <property type="entry name" value="Ribosomal_uS17_B"/>
    <property type="match status" value="1"/>
</dbReference>
<dbReference type="InterPro" id="IPR019979">
    <property type="entry name" value="Ribosomal_uS17_CS"/>
</dbReference>
<dbReference type="NCBIfam" id="NF004123">
    <property type="entry name" value="PRK05610.1"/>
    <property type="match status" value="1"/>
</dbReference>
<evidence type="ECO:0000313" key="8">
    <source>
        <dbReference type="EMBL" id="PIE62770.1"/>
    </source>
</evidence>
<dbReference type="PANTHER" id="PTHR10744">
    <property type="entry name" value="40S RIBOSOMAL PROTEIN S11 FAMILY MEMBER"/>
    <property type="match status" value="1"/>
</dbReference>
<comment type="subunit">
    <text evidence="6">Part of the 30S ribosomal subunit.</text>
</comment>
<dbReference type="GO" id="GO:0019843">
    <property type="term" value="F:rRNA binding"/>
    <property type="evidence" value="ECO:0007669"/>
    <property type="project" value="UniProtKB-UniRule"/>
</dbReference>
<evidence type="ECO:0000256" key="4">
    <source>
        <dbReference type="ARBA" id="ARBA00022980"/>
    </source>
</evidence>
<dbReference type="PRINTS" id="PR00973">
    <property type="entry name" value="RIBOSOMALS17"/>
</dbReference>
<dbReference type="InterPro" id="IPR019984">
    <property type="entry name" value="Ribosomal_uS17_bact/chlr"/>
</dbReference>
<dbReference type="InterPro" id="IPR012340">
    <property type="entry name" value="NA-bd_OB-fold"/>
</dbReference>
<protein>
    <recommendedName>
        <fullName evidence="6">Small ribosomal subunit protein uS17</fullName>
    </recommendedName>
</protein>
<dbReference type="Proteomes" id="UP000231203">
    <property type="component" value="Unassembled WGS sequence"/>
</dbReference>
<evidence type="ECO:0000256" key="2">
    <source>
        <dbReference type="ARBA" id="ARBA00022730"/>
    </source>
</evidence>
<dbReference type="GO" id="GO:0022627">
    <property type="term" value="C:cytosolic small ribosomal subunit"/>
    <property type="evidence" value="ECO:0007669"/>
    <property type="project" value="UniProtKB-UniRule"/>
</dbReference>